<dbReference type="AlphaFoldDB" id="A0A919EQZ5"/>
<comment type="caution">
    <text evidence="1">The sequence shown here is derived from an EMBL/GenBank/DDBJ whole genome shotgun (WGS) entry which is preliminary data.</text>
</comment>
<name>A0A919EQZ5_STRFL</name>
<evidence type="ECO:0000313" key="2">
    <source>
        <dbReference type="Proteomes" id="UP000632849"/>
    </source>
</evidence>
<protein>
    <recommendedName>
        <fullName evidence="3">PRC-barrel domain-containing protein</fullName>
    </recommendedName>
</protein>
<sequence length="128" mass="14021">MRLADLMGALVDDRDGQEVGHVSDVRLREHPAPDGDPTGTLLKVEGLVVATRARGRLIAYDHRPVDGPWPLARLARRAARDARWVPWSAVAGHEPPDRLGEPGTVRLTVPGAELDLLTDAHDAWNFTK</sequence>
<evidence type="ECO:0000313" key="1">
    <source>
        <dbReference type="EMBL" id="GHG10605.1"/>
    </source>
</evidence>
<reference evidence="1" key="1">
    <citation type="journal article" date="2014" name="Int. J. Syst. Evol. Microbiol.">
        <title>Complete genome sequence of Corynebacterium casei LMG S-19264T (=DSM 44701T), isolated from a smear-ripened cheese.</title>
        <authorList>
            <consortium name="US DOE Joint Genome Institute (JGI-PGF)"/>
            <person name="Walter F."/>
            <person name="Albersmeier A."/>
            <person name="Kalinowski J."/>
            <person name="Ruckert C."/>
        </authorList>
    </citation>
    <scope>NUCLEOTIDE SEQUENCE</scope>
    <source>
        <strain evidence="1">JCM 4122</strain>
    </source>
</reference>
<proteinExistence type="predicted"/>
<reference evidence="1" key="2">
    <citation type="submission" date="2020-09" db="EMBL/GenBank/DDBJ databases">
        <authorList>
            <person name="Sun Q."/>
            <person name="Ohkuma M."/>
        </authorList>
    </citation>
    <scope>NUCLEOTIDE SEQUENCE</scope>
    <source>
        <strain evidence="1">JCM 4122</strain>
    </source>
</reference>
<organism evidence="1 2">
    <name type="scientific">Streptomyces filamentosus</name>
    <name type="common">Streptomyces roseosporus</name>
    <dbReference type="NCBI Taxonomy" id="67294"/>
    <lineage>
        <taxon>Bacteria</taxon>
        <taxon>Bacillati</taxon>
        <taxon>Actinomycetota</taxon>
        <taxon>Actinomycetes</taxon>
        <taxon>Kitasatosporales</taxon>
        <taxon>Streptomycetaceae</taxon>
        <taxon>Streptomyces</taxon>
    </lineage>
</organism>
<dbReference type="Proteomes" id="UP000632849">
    <property type="component" value="Unassembled WGS sequence"/>
</dbReference>
<dbReference type="EMBL" id="BNBE01000002">
    <property type="protein sequence ID" value="GHG10605.1"/>
    <property type="molecule type" value="Genomic_DNA"/>
</dbReference>
<keyword evidence="2" id="KW-1185">Reference proteome</keyword>
<evidence type="ECO:0008006" key="3">
    <source>
        <dbReference type="Google" id="ProtNLM"/>
    </source>
</evidence>
<dbReference type="RefSeq" id="WP_190042982.1">
    <property type="nucleotide sequence ID" value="NZ_BNBE01000002.1"/>
</dbReference>
<gene>
    <name evidence="1" type="ORF">GCM10017667_49180</name>
</gene>
<accession>A0A919EQZ5</accession>